<comment type="similarity">
    <text evidence="7">Belongs to the class-I pyridoxal-phosphate-dependent aminotransferase family. Alanine aminotransferase subfamily.</text>
</comment>
<dbReference type="InterPro" id="IPR045088">
    <property type="entry name" value="ALAT1/2-like"/>
</dbReference>
<comment type="subunit">
    <text evidence="2">Homodimer.</text>
</comment>
<reference evidence="11" key="2">
    <citation type="journal article" date="2015" name="J. Proteomics">
        <title>Sexual differences in the sialomes of the zebra tick, Rhipicephalus pulchellus.</title>
        <authorList>
            <person name="Tan A.W."/>
            <person name="Francischetti I.M."/>
            <person name="Slovak M."/>
            <person name="Kini R.M."/>
            <person name="Ribeiro J.M."/>
        </authorList>
    </citation>
    <scope>NUCLEOTIDE SEQUENCE</scope>
    <source>
        <tissue evidence="11">Salivary gland</tissue>
    </source>
</reference>
<dbReference type="GO" id="GO:0042853">
    <property type="term" value="P:L-alanine catabolic process"/>
    <property type="evidence" value="ECO:0007669"/>
    <property type="project" value="UniProtKB-UniPathway"/>
</dbReference>
<feature type="domain" description="Aminotransferase class I/classII large" evidence="10">
    <location>
        <begin position="151"/>
        <end position="502"/>
    </location>
</feature>
<dbReference type="AlphaFoldDB" id="L7LZX8"/>
<dbReference type="InterPro" id="IPR015422">
    <property type="entry name" value="PyrdxlP-dep_Trfase_small"/>
</dbReference>
<dbReference type="Gene3D" id="3.90.1150.10">
    <property type="entry name" value="Aspartate Aminotransferase, domain 1"/>
    <property type="match status" value="1"/>
</dbReference>
<evidence type="ECO:0000256" key="7">
    <source>
        <dbReference type="ARBA" id="ARBA00025785"/>
    </source>
</evidence>
<dbReference type="UniPathway" id="UPA00528">
    <property type="reaction ID" value="UER00586"/>
</dbReference>
<dbReference type="InterPro" id="IPR015421">
    <property type="entry name" value="PyrdxlP-dep_Trfase_major"/>
</dbReference>
<comment type="catalytic activity">
    <reaction evidence="9">
        <text>L-alanine + 2-oxoglutarate = pyruvate + L-glutamate</text>
        <dbReference type="Rhea" id="RHEA:19453"/>
        <dbReference type="ChEBI" id="CHEBI:15361"/>
        <dbReference type="ChEBI" id="CHEBI:16810"/>
        <dbReference type="ChEBI" id="CHEBI:29985"/>
        <dbReference type="ChEBI" id="CHEBI:57972"/>
        <dbReference type="EC" id="2.6.1.2"/>
    </reaction>
</comment>
<evidence type="ECO:0000313" key="11">
    <source>
        <dbReference type="EMBL" id="JAA57147.1"/>
    </source>
</evidence>
<dbReference type="Gene3D" id="1.10.287.1970">
    <property type="match status" value="1"/>
</dbReference>
<evidence type="ECO:0000256" key="1">
    <source>
        <dbReference type="ARBA" id="ARBA00001933"/>
    </source>
</evidence>
<evidence type="ECO:0000256" key="9">
    <source>
        <dbReference type="ARBA" id="ARBA00047412"/>
    </source>
</evidence>
<keyword evidence="3 11" id="KW-0032">Aminotransferase</keyword>
<name>L7LZX8_RHIPC</name>
<dbReference type="FunFam" id="1.10.287.1970:FF:000001">
    <property type="entry name" value="Alanine aminotransferase 2"/>
    <property type="match status" value="1"/>
</dbReference>
<dbReference type="FunFam" id="3.40.640.10:FF:000012">
    <property type="entry name" value="alanine aminotransferase 2"/>
    <property type="match status" value="1"/>
</dbReference>
<dbReference type="PANTHER" id="PTHR11751:SF29">
    <property type="entry name" value="ALANINE TRANSAMINASE"/>
    <property type="match status" value="1"/>
</dbReference>
<dbReference type="InterPro" id="IPR015424">
    <property type="entry name" value="PyrdxlP-dep_Trfase"/>
</dbReference>
<dbReference type="CDD" id="cd00609">
    <property type="entry name" value="AAT_like"/>
    <property type="match status" value="1"/>
</dbReference>
<protein>
    <recommendedName>
        <fullName evidence="8">alanine transaminase</fullName>
        <ecNumber evidence="8">2.6.1.2</ecNumber>
    </recommendedName>
</protein>
<dbReference type="PANTHER" id="PTHR11751">
    <property type="entry name" value="ALANINE AMINOTRANSFERASE"/>
    <property type="match status" value="1"/>
</dbReference>
<dbReference type="InterPro" id="IPR004839">
    <property type="entry name" value="Aminotransferase_I/II_large"/>
</dbReference>
<evidence type="ECO:0000256" key="6">
    <source>
        <dbReference type="ARBA" id="ARBA00025708"/>
    </source>
</evidence>
<dbReference type="GO" id="GO:0030170">
    <property type="term" value="F:pyridoxal phosphate binding"/>
    <property type="evidence" value="ECO:0007669"/>
    <property type="project" value="InterPro"/>
</dbReference>
<comment type="pathway">
    <text evidence="6">Amino-acid degradation; L-alanine degradation via transaminase pathway; pyruvate from L-alanine: step 1/1.</text>
</comment>
<proteinExistence type="evidence at transcript level"/>
<evidence type="ECO:0000259" key="10">
    <source>
        <dbReference type="Pfam" id="PF00155"/>
    </source>
</evidence>
<evidence type="ECO:0000256" key="3">
    <source>
        <dbReference type="ARBA" id="ARBA00022576"/>
    </source>
</evidence>
<dbReference type="Gene3D" id="3.40.640.10">
    <property type="entry name" value="Type I PLP-dependent aspartate aminotransferase-like (Major domain)"/>
    <property type="match status" value="1"/>
</dbReference>
<dbReference type="Pfam" id="PF00155">
    <property type="entry name" value="Aminotran_1_2"/>
    <property type="match status" value="1"/>
</dbReference>
<evidence type="ECO:0000256" key="5">
    <source>
        <dbReference type="ARBA" id="ARBA00022898"/>
    </source>
</evidence>
<dbReference type="FunFam" id="3.90.1150.10:FF:000010">
    <property type="entry name" value="Alanine aminotransferase 2"/>
    <property type="match status" value="1"/>
</dbReference>
<evidence type="ECO:0000256" key="8">
    <source>
        <dbReference type="ARBA" id="ARBA00026106"/>
    </source>
</evidence>
<dbReference type="GO" id="GO:0004021">
    <property type="term" value="F:L-alanine:2-oxoglutarate aminotransferase activity"/>
    <property type="evidence" value="ECO:0007669"/>
    <property type="project" value="UniProtKB-EC"/>
</dbReference>
<comment type="cofactor">
    <cofactor evidence="1">
        <name>pyridoxal 5'-phosphate</name>
        <dbReference type="ChEBI" id="CHEBI:597326"/>
    </cofactor>
</comment>
<evidence type="ECO:0000256" key="4">
    <source>
        <dbReference type="ARBA" id="ARBA00022679"/>
    </source>
</evidence>
<sequence>MHKHAVLRQARLLSEARLSRDSRLQAASLKALKVPNFRVEAAVRRAASTMAGRTVTLDNMNPHLITMEYAVRGPIVIRAGEIEKDLKAGKKFNFTEVIRANIGDCHAMGQVPLTFFRQVIAACAKPDLMKGDLFPADVKSRAQNILEGCGGKSVGAYSDSAGVEIIRKHVAEYISQRDGVNAKYEDVLLSTGASESVRSVLNLLNVHKDGKPSGVMIPIPQYPLYSATLAEYGVHQINYYLDEENDWALSIKELERSLNEAKKVCNPRGLVVINPGNPTGAVLTEQNIKEVVEFAYKHKLFLMADEVYQHNIYAEGAAFHSFRKIMHNMGPPYSEMELASFMSASKGYMGECGLRGGYVEVINLDPAVKRVLLKSVSAKLCSSVLGQCAMDCVVNPPKPGEPSYDLFIKEKTAVLDSLKKRAQLVADTFNSFEGFRCNRVAGAMYAFPKFTLPQKAIEEAKAAGQAPDFFYVMQLLENTGVCVVPGSGFGQVPGTYHFRTTILPPLEKLQLMLSHFKDFHHKFMNKYK</sequence>
<dbReference type="EC" id="2.6.1.2" evidence="8"/>
<evidence type="ECO:0000256" key="2">
    <source>
        <dbReference type="ARBA" id="ARBA00011738"/>
    </source>
</evidence>
<organism evidence="11">
    <name type="scientific">Rhipicephalus pulchellus</name>
    <name type="common">Yellow backed tick</name>
    <name type="synonym">Dermacentor pulchellus</name>
    <dbReference type="NCBI Taxonomy" id="72859"/>
    <lineage>
        <taxon>Eukaryota</taxon>
        <taxon>Metazoa</taxon>
        <taxon>Ecdysozoa</taxon>
        <taxon>Arthropoda</taxon>
        <taxon>Chelicerata</taxon>
        <taxon>Arachnida</taxon>
        <taxon>Acari</taxon>
        <taxon>Parasitiformes</taxon>
        <taxon>Ixodida</taxon>
        <taxon>Ixodoidea</taxon>
        <taxon>Ixodidae</taxon>
        <taxon>Rhipicephalinae</taxon>
        <taxon>Rhipicephalus</taxon>
        <taxon>Rhipicephalus</taxon>
    </lineage>
</organism>
<dbReference type="SUPFAM" id="SSF53383">
    <property type="entry name" value="PLP-dependent transferases"/>
    <property type="match status" value="1"/>
</dbReference>
<keyword evidence="4 11" id="KW-0808">Transferase</keyword>
<reference evidence="11" key="1">
    <citation type="submission" date="2012-11" db="EMBL/GenBank/DDBJ databases">
        <authorList>
            <person name="Lucero-Rivera Y.E."/>
            <person name="Tovar-Ramirez D."/>
        </authorList>
    </citation>
    <scope>NUCLEOTIDE SEQUENCE</scope>
    <source>
        <tissue evidence="11">Salivary gland</tissue>
    </source>
</reference>
<dbReference type="EMBL" id="GACK01007887">
    <property type="protein sequence ID" value="JAA57147.1"/>
    <property type="molecule type" value="mRNA"/>
</dbReference>
<keyword evidence="5" id="KW-0663">Pyridoxal phosphate</keyword>
<accession>L7LZX8</accession>